<protein>
    <submittedName>
        <fullName evidence="3">Putative transposase IS200-like protein</fullName>
    </submittedName>
</protein>
<dbReference type="InterPro" id="IPR052715">
    <property type="entry name" value="RAYT_transposase"/>
</dbReference>
<dbReference type="Proteomes" id="UP000003258">
    <property type="component" value="Unassembled WGS sequence"/>
</dbReference>
<evidence type="ECO:0000313" key="4">
    <source>
        <dbReference type="Proteomes" id="UP000003258"/>
    </source>
</evidence>
<dbReference type="GO" id="GO:0006313">
    <property type="term" value="P:DNA transposition"/>
    <property type="evidence" value="ECO:0007669"/>
    <property type="project" value="InterPro"/>
</dbReference>
<dbReference type="eggNOG" id="COG1943">
    <property type="taxonomic scope" value="Bacteria"/>
</dbReference>
<comment type="caution">
    <text evidence="3">The sequence shown here is derived from an EMBL/GenBank/DDBJ whole genome shotgun (WGS) entry which is preliminary data.</text>
</comment>
<dbReference type="GO" id="GO:0004803">
    <property type="term" value="F:transposase activity"/>
    <property type="evidence" value="ECO:0007669"/>
    <property type="project" value="InterPro"/>
</dbReference>
<sequence>MSSLFIEINFVLRSEFQDECFIVEFIFSANYVVPILRYVMSRKYKFNNKAGIYFVSFATVYWIDVFIRESYFELMIQALSFFRKERGMLIYGYCIMPSHVHLLFQAKKENPSALIRDLKKFTTTNLLNLIRDNQQESRKEWLLWMFKRAGTKSSNVTHYQFWQHHNQPIEIHSDKFFDEKLDYIHQNPVVSGFVSEPQDWKYSSAKNYWQTVDPVLDIDVLS</sequence>
<dbReference type="NCBIfam" id="NF047646">
    <property type="entry name" value="REP_Tyr_transpos"/>
    <property type="match status" value="1"/>
</dbReference>
<organism evidence="3 4">
    <name type="scientific">Haemophilus haemolyticus M19501</name>
    <dbReference type="NCBI Taxonomy" id="1028803"/>
    <lineage>
        <taxon>Bacteria</taxon>
        <taxon>Pseudomonadati</taxon>
        <taxon>Pseudomonadota</taxon>
        <taxon>Gammaproteobacteria</taxon>
        <taxon>Pasteurellales</taxon>
        <taxon>Pasteurellaceae</taxon>
        <taxon>Haemophilus</taxon>
    </lineage>
</organism>
<dbReference type="InterPro" id="IPR002686">
    <property type="entry name" value="Transposase_17"/>
</dbReference>
<dbReference type="Pfam" id="PF01797">
    <property type="entry name" value="Y1_Tnp"/>
    <property type="match status" value="1"/>
</dbReference>
<dbReference type="SUPFAM" id="SSF143422">
    <property type="entry name" value="Transposase IS200-like"/>
    <property type="match status" value="1"/>
</dbReference>
<dbReference type="EMBL" id="AFQO01000018">
    <property type="protein sequence ID" value="EGT73952.1"/>
    <property type="molecule type" value="Genomic_DNA"/>
</dbReference>
<dbReference type="AlphaFoldDB" id="F9GRM9"/>
<dbReference type="PANTHER" id="PTHR36966:SF1">
    <property type="entry name" value="REP-ASSOCIATED TYROSINE TRANSPOSASE"/>
    <property type="match status" value="1"/>
</dbReference>
<evidence type="ECO:0000259" key="2">
    <source>
        <dbReference type="SMART" id="SM01321"/>
    </source>
</evidence>
<dbReference type="InterPro" id="IPR036515">
    <property type="entry name" value="Transposase_17_sf"/>
</dbReference>
<keyword evidence="1" id="KW-0472">Membrane</keyword>
<gene>
    <name evidence="3" type="ORF">GG9_1724</name>
</gene>
<dbReference type="GO" id="GO:0043565">
    <property type="term" value="F:sequence-specific DNA binding"/>
    <property type="evidence" value="ECO:0007669"/>
    <property type="project" value="TreeGrafter"/>
</dbReference>
<dbReference type="SMART" id="SM01321">
    <property type="entry name" value="Y1_Tnp"/>
    <property type="match status" value="1"/>
</dbReference>
<keyword evidence="1" id="KW-1133">Transmembrane helix</keyword>
<proteinExistence type="predicted"/>
<feature type="domain" description="Transposase IS200-like" evidence="2">
    <location>
        <begin position="48"/>
        <end position="187"/>
    </location>
</feature>
<dbReference type="PATRIC" id="fig|1028803.3.peg.1808"/>
<reference evidence="3 4" key="1">
    <citation type="journal article" date="2011" name="J. Bacteriol.">
        <title>Genome Sequences for Five Strains of the Emerging Pathogen Haemophilus haemolyticus.</title>
        <authorList>
            <person name="Jordan I.K."/>
            <person name="Conley A.B."/>
            <person name="Antonov I.V."/>
            <person name="Arthur R.A."/>
            <person name="Cook E.D."/>
            <person name="Cooper G.P."/>
            <person name="Jones B.L."/>
            <person name="Knipe K.M."/>
            <person name="Lee K.J."/>
            <person name="Liu X."/>
            <person name="Mitchell G.J."/>
            <person name="Pande P.R."/>
            <person name="Petit R.A."/>
            <person name="Qin S."/>
            <person name="Rajan V.N."/>
            <person name="Sarda S."/>
            <person name="Sebastian A."/>
            <person name="Tang S."/>
            <person name="Thapliyal R."/>
            <person name="Varghese N.J."/>
            <person name="Ye T."/>
            <person name="Katz L.S."/>
            <person name="Wang X."/>
            <person name="Rowe L."/>
            <person name="Frace M."/>
            <person name="Mayer L.W."/>
        </authorList>
    </citation>
    <scope>NUCLEOTIDE SEQUENCE [LARGE SCALE GENOMIC DNA]</scope>
    <source>
        <strain evidence="3 4">M19501</strain>
    </source>
</reference>
<name>F9GRM9_HAEHA</name>
<evidence type="ECO:0000313" key="3">
    <source>
        <dbReference type="EMBL" id="EGT73952.1"/>
    </source>
</evidence>
<dbReference type="PANTHER" id="PTHR36966">
    <property type="entry name" value="REP-ASSOCIATED TYROSINE TRANSPOSASE"/>
    <property type="match status" value="1"/>
</dbReference>
<accession>F9GRM9</accession>
<dbReference type="RefSeq" id="WP_005632949.1">
    <property type="nucleotide sequence ID" value="NZ_AFQO01000018.1"/>
</dbReference>
<feature type="transmembrane region" description="Helical" evidence="1">
    <location>
        <begin position="51"/>
        <end position="68"/>
    </location>
</feature>
<keyword evidence="1" id="KW-0812">Transmembrane</keyword>
<dbReference type="Gene3D" id="3.30.70.1290">
    <property type="entry name" value="Transposase IS200-like"/>
    <property type="match status" value="1"/>
</dbReference>
<evidence type="ECO:0000256" key="1">
    <source>
        <dbReference type="SAM" id="Phobius"/>
    </source>
</evidence>